<organism evidence="11 12">
    <name type="scientific">Cyphellophora europaea (strain CBS 101466)</name>
    <name type="common">Phialophora europaea</name>
    <dbReference type="NCBI Taxonomy" id="1220924"/>
    <lineage>
        <taxon>Eukaryota</taxon>
        <taxon>Fungi</taxon>
        <taxon>Dikarya</taxon>
        <taxon>Ascomycota</taxon>
        <taxon>Pezizomycotina</taxon>
        <taxon>Eurotiomycetes</taxon>
        <taxon>Chaetothyriomycetidae</taxon>
        <taxon>Chaetothyriales</taxon>
        <taxon>Cyphellophoraceae</taxon>
        <taxon>Cyphellophora</taxon>
    </lineage>
</organism>
<dbReference type="STRING" id="1220924.W2S8P6"/>
<evidence type="ECO:0000256" key="7">
    <source>
        <dbReference type="SAM" id="MobiDB-lite"/>
    </source>
</evidence>
<feature type="transmembrane region" description="Helical" evidence="8">
    <location>
        <begin position="2166"/>
        <end position="2188"/>
    </location>
</feature>
<dbReference type="InterPro" id="IPR058658">
    <property type="entry name" value="Mok11-13/Ags1-like_Ig_2"/>
</dbReference>
<evidence type="ECO:0000259" key="10">
    <source>
        <dbReference type="SMART" id="SM00642"/>
    </source>
</evidence>
<keyword evidence="9" id="KW-0732">Signal</keyword>
<feature type="region of interest" description="Disordered" evidence="7">
    <location>
        <begin position="1635"/>
        <end position="1762"/>
    </location>
</feature>
<feature type="compositionally biased region" description="Polar residues" evidence="7">
    <location>
        <begin position="1684"/>
        <end position="1699"/>
    </location>
</feature>
<dbReference type="InterPro" id="IPR001296">
    <property type="entry name" value="Glyco_trans_1"/>
</dbReference>
<dbReference type="Pfam" id="PF00534">
    <property type="entry name" value="Glycos_transf_1"/>
    <property type="match status" value="1"/>
</dbReference>
<dbReference type="InterPro" id="IPR006047">
    <property type="entry name" value="GH13_cat_dom"/>
</dbReference>
<dbReference type="InterPro" id="IPR058656">
    <property type="entry name" value="Mok11-13/Ags1-like_GH"/>
</dbReference>
<dbReference type="SMART" id="SM00642">
    <property type="entry name" value="Aamy"/>
    <property type="match status" value="1"/>
</dbReference>
<dbReference type="Pfam" id="PF26122">
    <property type="entry name" value="CBM_Mok13"/>
    <property type="match status" value="1"/>
</dbReference>
<dbReference type="EMBL" id="KB822713">
    <property type="protein sequence ID" value="ETN45052.1"/>
    <property type="molecule type" value="Genomic_DNA"/>
</dbReference>
<dbReference type="Pfam" id="PF26127">
    <property type="entry name" value="12TM_Mok13"/>
    <property type="match status" value="1"/>
</dbReference>
<dbReference type="eggNOG" id="ENOG502QSGC">
    <property type="taxonomic scope" value="Eukaryota"/>
</dbReference>
<evidence type="ECO:0000256" key="6">
    <source>
        <dbReference type="ARBA" id="ARBA00048960"/>
    </source>
</evidence>
<dbReference type="SUPFAM" id="SSF53756">
    <property type="entry name" value="UDP-Glycosyltransferase/glycogen phosphorylase"/>
    <property type="match status" value="1"/>
</dbReference>
<evidence type="ECO:0000313" key="12">
    <source>
        <dbReference type="Proteomes" id="UP000030752"/>
    </source>
</evidence>
<proteinExistence type="inferred from homology"/>
<dbReference type="PANTHER" id="PTHR47182:SF2">
    <property type="entry name" value="CELL WALL ALPHA-1,3-GLUCAN SYNTHASE AGS1"/>
    <property type="match status" value="1"/>
</dbReference>
<feature type="transmembrane region" description="Helical" evidence="8">
    <location>
        <begin position="1976"/>
        <end position="1996"/>
    </location>
</feature>
<feature type="transmembrane region" description="Helical" evidence="8">
    <location>
        <begin position="2240"/>
        <end position="2261"/>
    </location>
</feature>
<keyword evidence="8" id="KW-1133">Transmembrane helix</keyword>
<protein>
    <recommendedName>
        <fullName evidence="2">alpha-1,3-glucan synthase</fullName>
        <ecNumber evidence="2">2.4.1.183</ecNumber>
    </recommendedName>
</protein>
<dbReference type="Pfam" id="PF08323">
    <property type="entry name" value="Glyco_transf_5"/>
    <property type="match status" value="1"/>
</dbReference>
<keyword evidence="5" id="KW-0961">Cell wall biogenesis/degradation</keyword>
<dbReference type="Pfam" id="PF26114">
    <property type="entry name" value="Ig_2_Mok13"/>
    <property type="match status" value="1"/>
</dbReference>
<feature type="transmembrane region" description="Helical" evidence="8">
    <location>
        <begin position="2008"/>
        <end position="2029"/>
    </location>
</feature>
<feature type="transmembrane region" description="Helical" evidence="8">
    <location>
        <begin position="2310"/>
        <end position="2329"/>
    </location>
</feature>
<evidence type="ECO:0000256" key="8">
    <source>
        <dbReference type="SAM" id="Phobius"/>
    </source>
</evidence>
<evidence type="ECO:0000256" key="3">
    <source>
        <dbReference type="ARBA" id="ARBA00022676"/>
    </source>
</evidence>
<keyword evidence="12" id="KW-1185">Reference proteome</keyword>
<dbReference type="InParanoid" id="W2S8P6"/>
<dbReference type="InterPro" id="IPR058654">
    <property type="entry name" value="Mok11-14/Ags1-like_TM"/>
</dbReference>
<evidence type="ECO:0000256" key="9">
    <source>
        <dbReference type="SAM" id="SignalP"/>
    </source>
</evidence>
<keyword evidence="3" id="KW-0328">Glycosyltransferase</keyword>
<feature type="signal peptide" evidence="9">
    <location>
        <begin position="1"/>
        <end position="16"/>
    </location>
</feature>
<feature type="transmembrane region" description="Helical" evidence="8">
    <location>
        <begin position="2084"/>
        <end position="2106"/>
    </location>
</feature>
<evidence type="ECO:0000256" key="2">
    <source>
        <dbReference type="ARBA" id="ARBA00012688"/>
    </source>
</evidence>
<dbReference type="Pfam" id="PF26108">
    <property type="entry name" value="GH_Mok13"/>
    <property type="match status" value="1"/>
</dbReference>
<name>W2S8P6_CYPE1</name>
<dbReference type="InterPro" id="IPR017853">
    <property type="entry name" value="GH"/>
</dbReference>
<evidence type="ECO:0000256" key="4">
    <source>
        <dbReference type="ARBA" id="ARBA00022679"/>
    </source>
</evidence>
<feature type="transmembrane region" description="Helical" evidence="8">
    <location>
        <begin position="2268"/>
        <end position="2290"/>
    </location>
</feature>
<comment type="catalytic activity">
    <reaction evidence="6">
        <text>[(1-&gt;3)-alpha-D-glucosyl](n) + UDP-alpha-D-glucose = [(1-&gt;3)-alpha-D-glucosyl](n+1) + UDP + H(+)</text>
        <dbReference type="Rhea" id="RHEA:19749"/>
        <dbReference type="Rhea" id="RHEA-COMP:11150"/>
        <dbReference type="Rhea" id="RHEA-COMP:11151"/>
        <dbReference type="ChEBI" id="CHEBI:15378"/>
        <dbReference type="ChEBI" id="CHEBI:28100"/>
        <dbReference type="ChEBI" id="CHEBI:58223"/>
        <dbReference type="ChEBI" id="CHEBI:58885"/>
        <dbReference type="EC" id="2.4.1.183"/>
    </reaction>
</comment>
<accession>W2S8P6</accession>
<dbReference type="InterPro" id="IPR058655">
    <property type="entry name" value="Mok11-14/Ags1-like"/>
</dbReference>
<feature type="transmembrane region" description="Helical" evidence="8">
    <location>
        <begin position="2195"/>
        <end position="2220"/>
    </location>
</feature>
<dbReference type="Gene3D" id="3.40.50.2000">
    <property type="entry name" value="Glycogen Phosphorylase B"/>
    <property type="match status" value="2"/>
</dbReference>
<keyword evidence="4" id="KW-0808">Transferase</keyword>
<feature type="compositionally biased region" description="Polar residues" evidence="7">
    <location>
        <begin position="1652"/>
        <end position="1665"/>
    </location>
</feature>
<feature type="transmembrane region" description="Helical" evidence="8">
    <location>
        <begin position="2041"/>
        <end position="2064"/>
    </location>
</feature>
<comment type="similarity">
    <text evidence="1">Belongs to the glycosyltransferase group 1 family.</text>
</comment>
<feature type="domain" description="Glycosyl hydrolase family 13 catalytic" evidence="10">
    <location>
        <begin position="62"/>
        <end position="567"/>
    </location>
</feature>
<sequence>MYSLFVSFVLFSVAWGLRFEQQHIGYNLNENETAVEPKDYWGKWDNHTFQPSPSNWRMPTFVLTIDRFIDGNPTNNNANESVFESDWMANQFRFGGDTAGLYDSLDYLEGMGIKTIYFTGSMMLNMPWSPDGYGPLDFTLLDRHHGNIEEWRDVISEIHRRGMYVIFDNTVSTMTDLLAYGNGFTNKTAEFRFSEYDYLWKGPERYHDFVPGNEWNASCEYPRIWEQNGWPLPKNVSDAFHGCRASEFDMYGDIKGTGSYPSYVNQLSRFASVQDRLREWMPSVLEKINRMSCLQITMLDIDGFRIDKAVQVTIDAQADFSDYQRQCARSVGKDNFIIVGELVADPKLASIYFGRGKEPDQEHLTELESITSNGDTDPSKYVRPLNKVALDGAAFHYDVYGSLTRFLGLDGPWGMLGVDWAAIWNHFLLTQDMVNANTGEFDPRHMFGTTNQDVFRWPALADGTSRQLLGLFVTTLELPGAPMMFYGEEQEYYLIESLAPDYVYGRTPYGSSRAWQLHGCYDLGEELYVDMPFNSSKYGCYDDKVGLDHRDASHPLRNLFKRMFELRDHYPTLNDGFNLTTLATWTRDVYLRGSQGMPSPTGLWSVYRGRSEAVQDFDGQEFGNLGVWLLFHNDNTTITYKADCSSLKSVNGSILSPYDANTTVRNLFYPYEEYTLETSRFVIGIEGSDEVNGCLPSVELEPWGFKALVPADKWLEPNPVITRVLPHHDERLASTVAYDDTEVVPIEIRFSQEMDCNSVVDGLVINSTAQGGKAAELDPDSVRCGPLDDDVPSQVGYVPTAWSFRANLRNVANGVHTYTVTNATNADRTGSTNAKDKFMFRIGASDNPMVFPLTSNYTAGLLQKDVDGQMSVKPRAAGADMLRYSTNWGSSWSSWQKYTDEEITVIPQKWSGTKRQAWTGDHVTLQYWGRAAGSSHHVQHSDLGSTLERRWPHAFVHGIWNQWGFDKGLDNQMKLADNSSWTFDLYSEYPTDFIINVWGMNPDGNPDKSAAFGDIDRNFVLDWLQPTTIARNVINVSTVPVGGIGYRILVNDGNYSFGYTPVGSVAAQAVAMVLLCLIPVASGILGAWAFAKVFYGVKFNKFGTANAPAKKLFDTFKSLKPSRKIESQELARIFGKSLPQQPAGYNYELATATPQKSVLIATIEYEIEDWKVKVKIGGLGAMASLMAKTIHDRQLFWVVPCMGGINYPTDESTESEPFRVVVLGVEYRVHVHCYTTKNVTYILLDAPVFRARKAAEPYPPRMDDFESAVYYSTWNQSIAAAIKRFNPSIYHINDYHGAVAPLYLLPDPVPCCLSLHNAEFQGLWSLKDEKDIQHMCGTFNLGKDVVNKYIRFGDVFNLLHAGVSYLREHQSGFGAVGVSDKYSKRTLQRYPIFWSISRIGSLPNPDPADLAEYVKAAASEKPQVDEEAEAQRPLYRRQAQEWAGLNIDPNADLFIFIGRWSKQKGVDVIADVFPSILKKYPSSQLICIGPVIDLYGKFAALKLEKMMKMFPGRVYSKPEFTAIPPYIHKGAEFALMPSRDEPFGLVAVEFGRKGALCIGARVGGFGNMPGWWFPVESMTTEHMIKQFHHAILIAMASKPETRRSMRACCVTQRFPVQKWLQDLEILYLTSIKKSYKHGTPKPSAITRPLLSLRSTPMGSPMTTPARTPYGRSPLGSPGMLTPASARSLSRNASPTNSRPGSSQGGSQAASQAGWYQSMDATSTPTSPHLPPQYGRNSPDSGYFNYAPVPGQSRGDSPHWPTTPLTPSALFPPATNHRLSVGSIRSKSAGQQMEKTAPVFDDPKMRYYQAYSELLDDLAEKDTSSNQFGPHIEDWLVKSEQDWFAGYHNASLGMSSTNSSTTSLLHGMKSEKSKTPRASAYVARVRDSRDAADFRGILGDDYEVPNGLKKFLLQKAGTWHYYTILLALGQILCANPYQLTLLTGQIGAPAIELYVLCTIYLVTSAGWWILHRYIRPIYLLSAPFFFFGFAFMMLAISSASKDTEVTGRLYNVAAGAYTFGSSAYALFFALNFGTEAGMTADVWASRAAIMAGLQQLLVAFLWYWGSFLTQTTKSADAASAMGTSKLLLGLGIPFSLFLWAIGIVVFLGLPSCYRQQPGIVPSFYRSLLGRPLVLWFLVAVVLQTFFLSTNYPRNWLFLWSSPSAPRYAVALLTFFFFGPFWLAIMAVLGRLTKSHAWIIPIFAVSLGAPRWCQMLWALSGVGAHIPWAASPALGSLLSRCVWLWLGVLDALQGVGIGTMLLMSLTRVHTLFTLVLAQIVGAFTTMLARMVAPHRTGPMPVFPNPAADGVGLGPWFWVGLLCQLLVCVGFLKVRCHPLFA</sequence>
<dbReference type="Pfam" id="PF00128">
    <property type="entry name" value="Alpha-amylase"/>
    <property type="match status" value="1"/>
</dbReference>
<dbReference type="GO" id="GO:0009277">
    <property type="term" value="C:fungal-type cell wall"/>
    <property type="evidence" value="ECO:0007669"/>
    <property type="project" value="TreeGrafter"/>
</dbReference>
<feature type="transmembrane region" description="Helical" evidence="8">
    <location>
        <begin position="1950"/>
        <end position="1969"/>
    </location>
</feature>
<reference evidence="11 12" key="1">
    <citation type="submission" date="2013-03" db="EMBL/GenBank/DDBJ databases">
        <title>The Genome Sequence of Phialophora europaea CBS 101466.</title>
        <authorList>
            <consortium name="The Broad Institute Genomics Platform"/>
            <person name="Cuomo C."/>
            <person name="de Hoog S."/>
            <person name="Gorbushina A."/>
            <person name="Walker B."/>
            <person name="Young S.K."/>
            <person name="Zeng Q."/>
            <person name="Gargeya S."/>
            <person name="Fitzgerald M."/>
            <person name="Haas B."/>
            <person name="Abouelleil A."/>
            <person name="Allen A.W."/>
            <person name="Alvarado L."/>
            <person name="Arachchi H.M."/>
            <person name="Berlin A.M."/>
            <person name="Chapman S.B."/>
            <person name="Gainer-Dewar J."/>
            <person name="Goldberg J."/>
            <person name="Griggs A."/>
            <person name="Gujja S."/>
            <person name="Hansen M."/>
            <person name="Howarth C."/>
            <person name="Imamovic A."/>
            <person name="Ireland A."/>
            <person name="Larimer J."/>
            <person name="McCowan C."/>
            <person name="Murphy C."/>
            <person name="Pearson M."/>
            <person name="Poon T.W."/>
            <person name="Priest M."/>
            <person name="Roberts A."/>
            <person name="Saif S."/>
            <person name="Shea T."/>
            <person name="Sisk P."/>
            <person name="Sykes S."/>
            <person name="Wortman J."/>
            <person name="Nusbaum C."/>
            <person name="Birren B."/>
        </authorList>
    </citation>
    <scope>NUCLEOTIDE SEQUENCE [LARGE SCALE GENOMIC DNA]</scope>
    <source>
        <strain evidence="11 12">CBS 101466</strain>
    </source>
</reference>
<keyword evidence="8" id="KW-0472">Membrane</keyword>
<evidence type="ECO:0000256" key="5">
    <source>
        <dbReference type="ARBA" id="ARBA00023316"/>
    </source>
</evidence>
<dbReference type="HOGENOM" id="CLU_000488_0_0_1"/>
<dbReference type="EC" id="2.4.1.183" evidence="2"/>
<dbReference type="InterPro" id="IPR013534">
    <property type="entry name" value="Starch_synth_cat_dom"/>
</dbReference>
<dbReference type="VEuPathDB" id="FungiDB:HMPREF1541_09928"/>
<feature type="transmembrane region" description="Helical" evidence="8">
    <location>
        <begin position="2126"/>
        <end position="2146"/>
    </location>
</feature>
<gene>
    <name evidence="11" type="ORF">HMPREF1541_09928</name>
</gene>
<dbReference type="PANTHER" id="PTHR47182">
    <property type="entry name" value="CELL WALL ALPHA-1,3-GLUCAN SYNTHASE AGS1-RELATED"/>
    <property type="match status" value="1"/>
</dbReference>
<keyword evidence="8" id="KW-0812">Transmembrane</keyword>
<dbReference type="GO" id="GO:0047657">
    <property type="term" value="F:alpha-1,3-glucan synthase activity"/>
    <property type="evidence" value="ECO:0007669"/>
    <property type="project" value="UniProtKB-EC"/>
</dbReference>
<evidence type="ECO:0000256" key="1">
    <source>
        <dbReference type="ARBA" id="ARBA00006122"/>
    </source>
</evidence>
<dbReference type="SUPFAM" id="SSF51445">
    <property type="entry name" value="(Trans)glycosidases"/>
    <property type="match status" value="1"/>
</dbReference>
<dbReference type="InterPro" id="IPR058657">
    <property type="entry name" value="Mok11-13/Ags1-like_Ig"/>
</dbReference>
<dbReference type="OrthoDB" id="512920at2759"/>
<dbReference type="GeneID" id="19977267"/>
<dbReference type="InterPro" id="IPR058659">
    <property type="entry name" value="Mok11-13/Ags1-like_CBM"/>
</dbReference>
<feature type="compositionally biased region" description="Low complexity" evidence="7">
    <location>
        <begin position="1700"/>
        <end position="1713"/>
    </location>
</feature>
<dbReference type="Pfam" id="PF26111">
    <property type="entry name" value="Ig_Mok13"/>
    <property type="match status" value="1"/>
</dbReference>
<dbReference type="Gene3D" id="3.20.20.80">
    <property type="entry name" value="Glycosidases"/>
    <property type="match status" value="1"/>
</dbReference>
<evidence type="ECO:0000313" key="11">
    <source>
        <dbReference type="EMBL" id="ETN45052.1"/>
    </source>
</evidence>
<dbReference type="GO" id="GO:0070600">
    <property type="term" value="P:fungal-type cell wall (1-&gt;3)-alpha-glucan biosynthetic process"/>
    <property type="evidence" value="ECO:0007669"/>
    <property type="project" value="TreeGrafter"/>
</dbReference>
<feature type="chain" id="PRO_5004824222" description="alpha-1,3-glucan synthase" evidence="9">
    <location>
        <begin position="17"/>
        <end position="2338"/>
    </location>
</feature>
<dbReference type="RefSeq" id="XP_008712822.1">
    <property type="nucleotide sequence ID" value="XM_008714600.1"/>
</dbReference>
<dbReference type="FunFam" id="3.40.50.2000:FF:000052">
    <property type="entry name" value="Alpha-1,3-glucan synthase Ags2"/>
    <property type="match status" value="1"/>
</dbReference>
<dbReference type="Proteomes" id="UP000030752">
    <property type="component" value="Unassembled WGS sequence"/>
</dbReference>